<organism evidence="4 5">
    <name type="scientific">Bremerella cremea</name>
    <dbReference type="NCBI Taxonomy" id="1031537"/>
    <lineage>
        <taxon>Bacteria</taxon>
        <taxon>Pseudomonadati</taxon>
        <taxon>Planctomycetota</taxon>
        <taxon>Planctomycetia</taxon>
        <taxon>Pirellulales</taxon>
        <taxon>Pirellulaceae</taxon>
        <taxon>Bremerella</taxon>
    </lineage>
</organism>
<feature type="domain" description="HTH tetR-type" evidence="3">
    <location>
        <begin position="1"/>
        <end position="37"/>
    </location>
</feature>
<dbReference type="InterPro" id="IPR039536">
    <property type="entry name" value="TetR_C_Proteobacteria"/>
</dbReference>
<dbReference type="AlphaFoldDB" id="A0A368KSR1"/>
<evidence type="ECO:0000313" key="5">
    <source>
        <dbReference type="Proteomes" id="UP000253562"/>
    </source>
</evidence>
<dbReference type="PROSITE" id="PS50977">
    <property type="entry name" value="HTH_TETR_2"/>
    <property type="match status" value="1"/>
</dbReference>
<keyword evidence="1 2" id="KW-0238">DNA-binding</keyword>
<evidence type="ECO:0000313" key="4">
    <source>
        <dbReference type="EMBL" id="RCS51928.1"/>
    </source>
</evidence>
<dbReference type="Gene3D" id="1.10.10.60">
    <property type="entry name" value="Homeodomain-like"/>
    <property type="match status" value="1"/>
</dbReference>
<dbReference type="InterPro" id="IPR009057">
    <property type="entry name" value="Homeodomain-like_sf"/>
</dbReference>
<protein>
    <submittedName>
        <fullName evidence="4">TetR/AcrR family transcriptional regulator</fullName>
    </submittedName>
</protein>
<dbReference type="Pfam" id="PF14246">
    <property type="entry name" value="TetR_C_7"/>
    <property type="match status" value="1"/>
</dbReference>
<dbReference type="GO" id="GO:0000976">
    <property type="term" value="F:transcription cis-regulatory region binding"/>
    <property type="evidence" value="ECO:0007669"/>
    <property type="project" value="TreeGrafter"/>
</dbReference>
<comment type="caution">
    <text evidence="4">The sequence shown here is derived from an EMBL/GenBank/DDBJ whole genome shotgun (WGS) entry which is preliminary data.</text>
</comment>
<dbReference type="SUPFAM" id="SSF46689">
    <property type="entry name" value="Homeodomain-like"/>
    <property type="match status" value="1"/>
</dbReference>
<dbReference type="Pfam" id="PF00440">
    <property type="entry name" value="TetR_N"/>
    <property type="match status" value="1"/>
</dbReference>
<dbReference type="GO" id="GO:0003700">
    <property type="term" value="F:DNA-binding transcription factor activity"/>
    <property type="evidence" value="ECO:0007669"/>
    <property type="project" value="TreeGrafter"/>
</dbReference>
<dbReference type="SUPFAM" id="SSF48498">
    <property type="entry name" value="Tetracyclin repressor-like, C-terminal domain"/>
    <property type="match status" value="1"/>
</dbReference>
<evidence type="ECO:0000256" key="2">
    <source>
        <dbReference type="PROSITE-ProRule" id="PRU00335"/>
    </source>
</evidence>
<dbReference type="InterPro" id="IPR001647">
    <property type="entry name" value="HTH_TetR"/>
</dbReference>
<comment type="caution">
    <text evidence="2">Lacks conserved residue(s) required for the propagation of feature annotation.</text>
</comment>
<dbReference type="PANTHER" id="PTHR30055">
    <property type="entry name" value="HTH-TYPE TRANSCRIPTIONAL REGULATOR RUTR"/>
    <property type="match status" value="1"/>
</dbReference>
<gene>
    <name evidence="4" type="ORF">DTL42_10200</name>
</gene>
<sequence>MDRIAEVANASKRTVYNHFPSKEELFVAIVGRLKSRCNSVQEFTFDQEKPLESQLRKVAQAYMDLANSDEFKDLAKVVLPRFLQTPELAKQLLGDSRPGEQSLVNWIKDAQQAGRLTKSDPILVARQLRGMLDTFAFWPQILGSEPPLTKKQQTEIIRSTVRLILDHYATPA</sequence>
<proteinExistence type="predicted"/>
<dbReference type="Proteomes" id="UP000253562">
    <property type="component" value="Unassembled WGS sequence"/>
</dbReference>
<dbReference type="EMBL" id="QPEX01000017">
    <property type="protein sequence ID" value="RCS51928.1"/>
    <property type="molecule type" value="Genomic_DNA"/>
</dbReference>
<dbReference type="InterPro" id="IPR050109">
    <property type="entry name" value="HTH-type_TetR-like_transc_reg"/>
</dbReference>
<name>A0A368KSR1_9BACT</name>
<dbReference type="Gene3D" id="1.10.357.10">
    <property type="entry name" value="Tetracycline Repressor, domain 2"/>
    <property type="match status" value="1"/>
</dbReference>
<reference evidence="4 5" key="1">
    <citation type="submission" date="2018-07" db="EMBL/GenBank/DDBJ databases">
        <title>Comparative genomes isolates from brazilian mangrove.</title>
        <authorList>
            <person name="De Araujo J.E."/>
            <person name="Taketani R.G."/>
            <person name="Silva M.C.P."/>
            <person name="Lourenco M.V."/>
            <person name="Oliveira V.M."/>
            <person name="Andreote F.D."/>
        </authorList>
    </citation>
    <scope>NUCLEOTIDE SEQUENCE [LARGE SCALE GENOMIC DNA]</scope>
    <source>
        <strain evidence="4 5">HEX PRIS-MGV</strain>
    </source>
</reference>
<dbReference type="PANTHER" id="PTHR30055:SF224">
    <property type="entry name" value="TRANSCRIPTIONAL REGULATOR TETR FAMILY"/>
    <property type="match status" value="1"/>
</dbReference>
<accession>A0A368KSR1</accession>
<dbReference type="InterPro" id="IPR036271">
    <property type="entry name" value="Tet_transcr_reg_TetR-rel_C_sf"/>
</dbReference>
<evidence type="ECO:0000259" key="3">
    <source>
        <dbReference type="PROSITE" id="PS50977"/>
    </source>
</evidence>
<evidence type="ECO:0000256" key="1">
    <source>
        <dbReference type="ARBA" id="ARBA00023125"/>
    </source>
</evidence>